<feature type="region of interest" description="Disordered" evidence="1">
    <location>
        <begin position="797"/>
        <end position="817"/>
    </location>
</feature>
<proteinExistence type="predicted"/>
<organism evidence="2">
    <name type="scientific">Noctiluca scintillans</name>
    <name type="common">Sea sparkle</name>
    <name type="synonym">Red tide dinoflagellate</name>
    <dbReference type="NCBI Taxonomy" id="2966"/>
    <lineage>
        <taxon>Eukaryota</taxon>
        <taxon>Sar</taxon>
        <taxon>Alveolata</taxon>
        <taxon>Dinophyceae</taxon>
        <taxon>Noctilucales</taxon>
        <taxon>Noctilucaceae</taxon>
        <taxon>Noctiluca</taxon>
    </lineage>
</organism>
<feature type="region of interest" description="Disordered" evidence="1">
    <location>
        <begin position="562"/>
        <end position="584"/>
    </location>
</feature>
<accession>A0A7S1F936</accession>
<dbReference type="InterPro" id="IPR013320">
    <property type="entry name" value="ConA-like_dom_sf"/>
</dbReference>
<dbReference type="GO" id="GO:0003723">
    <property type="term" value="F:RNA binding"/>
    <property type="evidence" value="ECO:0007669"/>
    <property type="project" value="TreeGrafter"/>
</dbReference>
<dbReference type="GO" id="GO:0000380">
    <property type="term" value="P:alternative mRNA splicing, via spliceosome"/>
    <property type="evidence" value="ECO:0007669"/>
    <property type="project" value="TreeGrafter"/>
</dbReference>
<dbReference type="PANTHER" id="PTHR12381">
    <property type="entry name" value="HETEROGENEOUS NUCLEAR RIBONUCLEOPROTEIN U FAMILY MEMBER"/>
    <property type="match status" value="1"/>
</dbReference>
<evidence type="ECO:0000313" key="2">
    <source>
        <dbReference type="EMBL" id="CAD8851022.1"/>
    </source>
</evidence>
<dbReference type="GO" id="GO:0005634">
    <property type="term" value="C:nucleus"/>
    <property type="evidence" value="ECO:0007669"/>
    <property type="project" value="TreeGrafter"/>
</dbReference>
<feature type="region of interest" description="Disordered" evidence="1">
    <location>
        <begin position="1"/>
        <end position="35"/>
    </location>
</feature>
<sequence>MDGAPEESAEPAGPIELEGDAPEDKRARLSVPPGMSTSDSTLNAVICGQVPLLTSLSEGGMQYLLAGMRATVGVKSGRYMIEAKIVEKRDPAEVKVGAMRTPAPRNLLRIGLSTLGSSLLLNDPLSACYFDSEGFFTGGKARARVSPAIGRDSVVAFLVNLDPASSNPNTVSLFVDGVRACVPQNIPEALLDKALFPTFVYRNVSVQVNFGPTPLVALPFACRMLQDASEADVELAPPVEVVNGKNQIVLPTGLPDRGVYDWADHFLEKNPEFTELSDRKILEWITQSGFVRPNLWTGASTDKIGMGFGLPMLDDHSVQQVIASIAPVLKRNYVVVEVESNLLPQGRQSMLKRFPSSRFTKSAVVLMGEPSEETKERTHALMLEDKKAKAKAEKKQKAVEAERKKLMEERRKKAEQAKKARLGLPDAAEEESLAEAPEIEESLANTSEIEVELTEEEKGRWHRKCDLPDVSPAAVAKSFNNFKLPEVEEGFDEVSFPWQPVDVCTKELAGYIHSLKLTTRVEHLQPSEWFKQESLKRSKTLTEWRKLESEWKDPKKKEALLQRKRDALRPPAPEADGEDLNMEEEEAPELPVIDPEEVEVFDVEDVCDIGSGEPLFSCFTFEDWALLGIRFELQLLLLAFKKDLDDPERTNFHESHLPFYYGKYFKKQLNMRFFGTDKVTDLIALITDTIELKPDGMAECLLAEDTPHSNILKLAEAHRRERQRRLDAGDETAALNFNRAALAVQQQPLNVVRPVAQQQGQLPRPRFATSPGGIIRPGGQPMPQYGMKRPFLPPTQVFQPGNKRPAYGAGAFGGVRR</sequence>
<reference evidence="2" key="1">
    <citation type="submission" date="2021-01" db="EMBL/GenBank/DDBJ databases">
        <authorList>
            <person name="Corre E."/>
            <person name="Pelletier E."/>
            <person name="Niang G."/>
            <person name="Scheremetjew M."/>
            <person name="Finn R."/>
            <person name="Kale V."/>
            <person name="Holt S."/>
            <person name="Cochrane G."/>
            <person name="Meng A."/>
            <person name="Brown T."/>
            <person name="Cohen L."/>
        </authorList>
    </citation>
    <scope>NUCLEOTIDE SEQUENCE</scope>
</reference>
<dbReference type="Gene3D" id="2.60.120.920">
    <property type="match status" value="1"/>
</dbReference>
<feature type="compositionally biased region" description="Basic and acidic residues" evidence="1">
    <location>
        <begin position="386"/>
        <end position="418"/>
    </location>
</feature>
<name>A0A7S1F936_NOCSC</name>
<feature type="compositionally biased region" description="Acidic residues" evidence="1">
    <location>
        <begin position="575"/>
        <end position="584"/>
    </location>
</feature>
<feature type="region of interest" description="Disordered" evidence="1">
    <location>
        <begin position="386"/>
        <end position="436"/>
    </location>
</feature>
<evidence type="ECO:0000256" key="1">
    <source>
        <dbReference type="SAM" id="MobiDB-lite"/>
    </source>
</evidence>
<dbReference type="SUPFAM" id="SSF49899">
    <property type="entry name" value="Concanavalin A-like lectins/glucanases"/>
    <property type="match status" value="1"/>
</dbReference>
<dbReference type="InterPro" id="IPR043136">
    <property type="entry name" value="B30.2/SPRY_sf"/>
</dbReference>
<protein>
    <submittedName>
        <fullName evidence="2">Uncharacterized protein</fullName>
    </submittedName>
</protein>
<dbReference type="EMBL" id="HBFQ01035985">
    <property type="protein sequence ID" value="CAD8851022.1"/>
    <property type="molecule type" value="Transcribed_RNA"/>
</dbReference>
<gene>
    <name evidence="2" type="ORF">NSCI0253_LOCUS25372</name>
</gene>
<dbReference type="AlphaFoldDB" id="A0A7S1F936"/>
<feature type="compositionally biased region" description="Acidic residues" evidence="1">
    <location>
        <begin position="427"/>
        <end position="436"/>
    </location>
</feature>
<dbReference type="PANTHER" id="PTHR12381:SF56">
    <property type="entry name" value="B30.2_SPRY DOMAIN-CONTAINING PROTEIN-RELATED"/>
    <property type="match status" value="1"/>
</dbReference>